<name>A0A6P5JKQ5_PHACI</name>
<evidence type="ECO:0000313" key="2">
    <source>
        <dbReference type="Proteomes" id="UP000515140"/>
    </source>
</evidence>
<reference evidence="3" key="1">
    <citation type="submission" date="2025-08" db="UniProtKB">
        <authorList>
            <consortium name="RefSeq"/>
        </authorList>
    </citation>
    <scope>IDENTIFICATION</scope>
    <source>
        <tissue evidence="3">Spleen</tissue>
    </source>
</reference>
<dbReference type="Proteomes" id="UP000515140">
    <property type="component" value="Unplaced"/>
</dbReference>
<feature type="compositionally biased region" description="Low complexity" evidence="1">
    <location>
        <begin position="112"/>
        <end position="134"/>
    </location>
</feature>
<accession>A0A6P5JKQ5</accession>
<feature type="region of interest" description="Disordered" evidence="1">
    <location>
        <begin position="1"/>
        <end position="134"/>
    </location>
</feature>
<dbReference type="KEGG" id="pcw:110202219"/>
<dbReference type="RefSeq" id="XP_020833903.1">
    <property type="nucleotide sequence ID" value="XM_020978244.1"/>
</dbReference>
<gene>
    <name evidence="3" type="primary">LOC110202219</name>
</gene>
<dbReference type="AlphaFoldDB" id="A0A6P5JKQ5"/>
<dbReference type="InParanoid" id="A0A6P5JKQ5"/>
<dbReference type="GeneID" id="110202219"/>
<sequence>MTRAPALHQVSGQTPTASSSTSHPPPHTLNTAPDTRVPHGPQSNITTAPGPIEAGPSADRSPDPFRPQRLCGGKEAEEEELGRRSSFLADPVPGFTTSHHVLVPGIPDIPRGRATSTPAAAATRAAPSSSSSSSFYSGMSWGTPCPGTEAYRVGTFHPSTPYVTGPCPRPLLHSHHLLSLTDRWRYVIFPLRTTLSVSQKYWTGGKESEYSFGYGGVEKSGAPPFDEVQSL</sequence>
<organism evidence="2 3">
    <name type="scientific">Phascolarctos cinereus</name>
    <name type="common">Koala</name>
    <dbReference type="NCBI Taxonomy" id="38626"/>
    <lineage>
        <taxon>Eukaryota</taxon>
        <taxon>Metazoa</taxon>
        <taxon>Chordata</taxon>
        <taxon>Craniata</taxon>
        <taxon>Vertebrata</taxon>
        <taxon>Euteleostomi</taxon>
        <taxon>Mammalia</taxon>
        <taxon>Metatheria</taxon>
        <taxon>Diprotodontia</taxon>
        <taxon>Phascolarctidae</taxon>
        <taxon>Phascolarctos</taxon>
    </lineage>
</organism>
<protein>
    <submittedName>
        <fullName evidence="3">Uncharacterized protein LOC110202219</fullName>
    </submittedName>
</protein>
<proteinExistence type="predicted"/>
<evidence type="ECO:0000313" key="3">
    <source>
        <dbReference type="RefSeq" id="XP_020833903.1"/>
    </source>
</evidence>
<keyword evidence="2" id="KW-1185">Reference proteome</keyword>
<evidence type="ECO:0000256" key="1">
    <source>
        <dbReference type="SAM" id="MobiDB-lite"/>
    </source>
</evidence>